<accession>A0ABY7QEX0</accession>
<evidence type="ECO:0000313" key="3">
    <source>
        <dbReference type="Proteomes" id="UP001212821"/>
    </source>
</evidence>
<gene>
    <name evidence="2" type="ORF">O1G21_38910</name>
</gene>
<sequence>MAMARNARTELSPTSHHGAPAVADTMVPRPGSMDAAAVRR</sequence>
<feature type="region of interest" description="Disordered" evidence="1">
    <location>
        <begin position="1"/>
        <end position="40"/>
    </location>
</feature>
<reference evidence="3" key="1">
    <citation type="submission" date="2022-12" db="EMBL/GenBank/DDBJ databases">
        <authorList>
            <person name="Mo P."/>
        </authorList>
    </citation>
    <scope>NUCLEOTIDE SEQUENCE [LARGE SCALE GENOMIC DNA]</scope>
    <source>
        <strain evidence="3">HUAS 3-15</strain>
    </source>
</reference>
<dbReference type="EMBL" id="CP115450">
    <property type="protein sequence ID" value="WBP91268.1"/>
    <property type="molecule type" value="Genomic_DNA"/>
</dbReference>
<keyword evidence="3" id="KW-1185">Reference proteome</keyword>
<proteinExistence type="predicted"/>
<protein>
    <submittedName>
        <fullName evidence="2">Uncharacterized protein</fullName>
    </submittedName>
</protein>
<name>A0ABY7QEX0_9ACTN</name>
<evidence type="ECO:0000313" key="2">
    <source>
        <dbReference type="EMBL" id="WBP91268.1"/>
    </source>
</evidence>
<evidence type="ECO:0000256" key="1">
    <source>
        <dbReference type="SAM" id="MobiDB-lite"/>
    </source>
</evidence>
<dbReference type="RefSeq" id="WP_270150517.1">
    <property type="nucleotide sequence ID" value="NZ_CP115450.1"/>
</dbReference>
<dbReference type="Proteomes" id="UP001212821">
    <property type="component" value="Chromosome"/>
</dbReference>
<organism evidence="2 3">
    <name type="scientific">Kitasatospora cathayae</name>
    <dbReference type="NCBI Taxonomy" id="3004092"/>
    <lineage>
        <taxon>Bacteria</taxon>
        <taxon>Bacillati</taxon>
        <taxon>Actinomycetota</taxon>
        <taxon>Actinomycetes</taxon>
        <taxon>Kitasatosporales</taxon>
        <taxon>Streptomycetaceae</taxon>
        <taxon>Kitasatospora</taxon>
    </lineage>
</organism>